<evidence type="ECO:0000313" key="5">
    <source>
        <dbReference type="Ensembl" id="ENSPTEP00000042194.1"/>
    </source>
</evidence>
<protein>
    <recommendedName>
        <fullName evidence="4">RRM domain-containing protein</fullName>
    </recommendedName>
</protein>
<dbReference type="InterPro" id="IPR035979">
    <property type="entry name" value="RBD_domain_sf"/>
</dbReference>
<dbReference type="FunFam" id="3.30.70.330:FF:000119">
    <property type="entry name" value="RNA-binding motif protein, X chromosome"/>
    <property type="match status" value="1"/>
</dbReference>
<sequence>MSDPPGKLFIGGLNTEPNGKALEAVFGHYVEVLLMKDGEIKSRDFALITFESPADANNAANDMNGKSLDGKAIQVEQANEPSFESGGRGPRRCLRCGRKGSGGARGHPSCGGHMDDGRYTLNPNMSSSRTGVPNVLGTRDHHSLKMSSSGQGKHFSGVPTVACLYFRGRE</sequence>
<evidence type="ECO:0000313" key="6">
    <source>
        <dbReference type="Proteomes" id="UP000694416"/>
    </source>
</evidence>
<dbReference type="InterPro" id="IPR000504">
    <property type="entry name" value="RRM_dom"/>
</dbReference>
<evidence type="ECO:0000256" key="1">
    <source>
        <dbReference type="ARBA" id="ARBA00022884"/>
    </source>
</evidence>
<dbReference type="Proteomes" id="UP000694416">
    <property type="component" value="Unplaced"/>
</dbReference>
<dbReference type="InterPro" id="IPR012677">
    <property type="entry name" value="Nucleotide-bd_a/b_plait_sf"/>
</dbReference>
<accession>A0A8C9J3N5</accession>
<name>A0A8C9J3N5_9PRIM</name>
<dbReference type="PANTHER" id="PTHR48034">
    <property type="entry name" value="TRANSFORMER-2 SEX-DETERMINING PROTEIN-RELATED"/>
    <property type="match status" value="1"/>
</dbReference>
<dbReference type="Gene3D" id="3.30.70.330">
    <property type="match status" value="1"/>
</dbReference>
<evidence type="ECO:0000256" key="2">
    <source>
        <dbReference type="PROSITE-ProRule" id="PRU00176"/>
    </source>
</evidence>
<dbReference type="GO" id="GO:0003723">
    <property type="term" value="F:RNA binding"/>
    <property type="evidence" value="ECO:0007669"/>
    <property type="project" value="UniProtKB-UniRule"/>
</dbReference>
<organism evidence="5 6">
    <name type="scientific">Piliocolobus tephrosceles</name>
    <name type="common">Ugandan red Colobus</name>
    <dbReference type="NCBI Taxonomy" id="591936"/>
    <lineage>
        <taxon>Eukaryota</taxon>
        <taxon>Metazoa</taxon>
        <taxon>Chordata</taxon>
        <taxon>Craniata</taxon>
        <taxon>Vertebrata</taxon>
        <taxon>Euteleostomi</taxon>
        <taxon>Mammalia</taxon>
        <taxon>Eutheria</taxon>
        <taxon>Euarchontoglires</taxon>
        <taxon>Primates</taxon>
        <taxon>Haplorrhini</taxon>
        <taxon>Catarrhini</taxon>
        <taxon>Cercopithecidae</taxon>
        <taxon>Colobinae</taxon>
        <taxon>Piliocolobus</taxon>
    </lineage>
</organism>
<proteinExistence type="predicted"/>
<feature type="region of interest" description="Disordered" evidence="3">
    <location>
        <begin position="98"/>
        <end position="124"/>
    </location>
</feature>
<reference evidence="5" key="1">
    <citation type="submission" date="2025-08" db="UniProtKB">
        <authorList>
            <consortium name="Ensembl"/>
        </authorList>
    </citation>
    <scope>IDENTIFICATION</scope>
</reference>
<feature type="domain" description="RRM" evidence="4">
    <location>
        <begin position="6"/>
        <end position="80"/>
    </location>
</feature>
<keyword evidence="1 2" id="KW-0694">RNA-binding</keyword>
<dbReference type="InterPro" id="IPR050441">
    <property type="entry name" value="RBM"/>
</dbReference>
<dbReference type="SMART" id="SM00360">
    <property type="entry name" value="RRM"/>
    <property type="match status" value="1"/>
</dbReference>
<keyword evidence="6" id="KW-1185">Reference proteome</keyword>
<dbReference type="GO" id="GO:0043226">
    <property type="term" value="C:organelle"/>
    <property type="evidence" value="ECO:0007669"/>
    <property type="project" value="UniProtKB-ARBA"/>
</dbReference>
<dbReference type="Ensembl" id="ENSPTET00000056260.1">
    <property type="protein sequence ID" value="ENSPTEP00000042194.1"/>
    <property type="gene ID" value="ENSPTEG00000038522.1"/>
</dbReference>
<dbReference type="PROSITE" id="PS50102">
    <property type="entry name" value="RRM"/>
    <property type="match status" value="1"/>
</dbReference>
<dbReference type="SUPFAM" id="SSF54928">
    <property type="entry name" value="RNA-binding domain, RBD"/>
    <property type="match status" value="1"/>
</dbReference>
<evidence type="ECO:0000259" key="4">
    <source>
        <dbReference type="PROSITE" id="PS50102"/>
    </source>
</evidence>
<dbReference type="AlphaFoldDB" id="A0A8C9J3N5"/>
<dbReference type="Pfam" id="PF00076">
    <property type="entry name" value="RRM_1"/>
    <property type="match status" value="1"/>
</dbReference>
<evidence type="ECO:0000256" key="3">
    <source>
        <dbReference type="SAM" id="MobiDB-lite"/>
    </source>
</evidence>
<reference evidence="5" key="2">
    <citation type="submission" date="2025-09" db="UniProtKB">
        <authorList>
            <consortium name="Ensembl"/>
        </authorList>
    </citation>
    <scope>IDENTIFICATION</scope>
</reference>